<dbReference type="Proteomes" id="UP000048984">
    <property type="component" value="Unassembled WGS sequence"/>
</dbReference>
<gene>
    <name evidence="8" type="ORF">ABB55_21495</name>
</gene>
<keyword evidence="4 6" id="KW-1133">Transmembrane helix</keyword>
<reference evidence="8 9" key="2">
    <citation type="submission" date="2015-10" db="EMBL/GenBank/DDBJ databases">
        <title>Draft Genome Sequence of Prosthecomicrobium hirschii ATCC 27832.</title>
        <authorList>
            <person name="Daniel J."/>
            <person name="Givan S.A."/>
            <person name="Brun Y.V."/>
            <person name="Brown P.J."/>
        </authorList>
    </citation>
    <scope>NUCLEOTIDE SEQUENCE [LARGE SCALE GENOMIC DNA]</scope>
    <source>
        <strain evidence="8 9">16</strain>
    </source>
</reference>
<dbReference type="STRING" id="665126.ABB55_21495"/>
<name>A0A0P6VXE5_9HYPH</name>
<evidence type="ECO:0000313" key="9">
    <source>
        <dbReference type="Proteomes" id="UP000048984"/>
    </source>
</evidence>
<protein>
    <submittedName>
        <fullName evidence="8">Transporter</fullName>
    </submittedName>
</protein>
<proteinExistence type="inferred from homology"/>
<evidence type="ECO:0000256" key="4">
    <source>
        <dbReference type="ARBA" id="ARBA00022989"/>
    </source>
</evidence>
<keyword evidence="5 6" id="KW-0472">Membrane</keyword>
<feature type="domain" description="EamA" evidence="7">
    <location>
        <begin position="3"/>
        <end position="134"/>
    </location>
</feature>
<evidence type="ECO:0000256" key="3">
    <source>
        <dbReference type="ARBA" id="ARBA00022692"/>
    </source>
</evidence>
<accession>A0A0P6VXE5</accession>
<dbReference type="SUPFAM" id="SSF103481">
    <property type="entry name" value="Multidrug resistance efflux transporter EmrE"/>
    <property type="match status" value="2"/>
</dbReference>
<evidence type="ECO:0000256" key="5">
    <source>
        <dbReference type="ARBA" id="ARBA00023136"/>
    </source>
</evidence>
<comment type="subcellular location">
    <subcellularLocation>
        <location evidence="1">Membrane</location>
        <topology evidence="1">Multi-pass membrane protein</topology>
    </subcellularLocation>
</comment>
<reference evidence="8 9" key="1">
    <citation type="submission" date="2015-09" db="EMBL/GenBank/DDBJ databases">
        <authorList>
            <person name="Jackson K.R."/>
            <person name="Lunt B.L."/>
            <person name="Fisher J.N.B."/>
            <person name="Gardner A.V."/>
            <person name="Bailey M.E."/>
            <person name="Deus L.M."/>
            <person name="Earl A.S."/>
            <person name="Gibby P.D."/>
            <person name="Hartmann K.A."/>
            <person name="Liu J.E."/>
            <person name="Manci A.M."/>
            <person name="Nielsen D.A."/>
            <person name="Solomon M.B."/>
            <person name="Breakwell D.P."/>
            <person name="Burnett S.H."/>
            <person name="Grose J.H."/>
        </authorList>
    </citation>
    <scope>NUCLEOTIDE SEQUENCE [LARGE SCALE GENOMIC DNA]</scope>
    <source>
        <strain evidence="8 9">16</strain>
    </source>
</reference>
<sequence>MNSAALLAIAGVGLLAAMDVAIKYLGGQMPVAQLAFLRFAAGSVGALLLAAWLRPGWPGRETVTANAWRAMLVVVTATTFFYSLTALPLAEAIALSFIAPALIALLGVVILRERFSWRIGATLAIGFAGMLVIVGGRLGSAGFTAGWGVLAAVASAFTYALSLVLLRSRATRDPAVTIVAFQNVGPALILAAPAAWVWVPVSAEGWALAALIGAMGVVGHMLLAMAFARAPAATLAPIEYTALVWGSVWGFLFFAEVPGAATLAGAGMIVAGTLWGQWRPGRPRTAG</sequence>
<feature type="transmembrane region" description="Helical" evidence="6">
    <location>
        <begin position="178"/>
        <end position="199"/>
    </location>
</feature>
<keyword evidence="3 6" id="KW-0812">Transmembrane</keyword>
<dbReference type="EMBL" id="LJYW01000001">
    <property type="protein sequence ID" value="KPL56056.1"/>
    <property type="molecule type" value="Genomic_DNA"/>
</dbReference>
<dbReference type="RefSeq" id="WP_054362222.1">
    <property type="nucleotide sequence ID" value="NZ_LJYW01000001.1"/>
</dbReference>
<feature type="transmembrane region" description="Helical" evidence="6">
    <location>
        <begin position="205"/>
        <end position="228"/>
    </location>
</feature>
<dbReference type="AlphaFoldDB" id="A0A0P6VXE5"/>
<dbReference type="PANTHER" id="PTHR22911">
    <property type="entry name" value="ACYL-MALONYL CONDENSING ENZYME-RELATED"/>
    <property type="match status" value="1"/>
</dbReference>
<feature type="transmembrane region" description="Helical" evidence="6">
    <location>
        <begin position="145"/>
        <end position="166"/>
    </location>
</feature>
<evidence type="ECO:0000256" key="1">
    <source>
        <dbReference type="ARBA" id="ARBA00004141"/>
    </source>
</evidence>
<comment type="similarity">
    <text evidence="2">Belongs to the drug/metabolite transporter (DMT) superfamily. 10 TMS drug/metabolite exporter (DME) (TC 2.A.7.3) family.</text>
</comment>
<feature type="transmembrane region" description="Helical" evidence="6">
    <location>
        <begin position="35"/>
        <end position="55"/>
    </location>
</feature>
<comment type="caution">
    <text evidence="8">The sequence shown here is derived from an EMBL/GenBank/DDBJ whole genome shotgun (WGS) entry which is preliminary data.</text>
</comment>
<keyword evidence="9" id="KW-1185">Reference proteome</keyword>
<dbReference type="Pfam" id="PF00892">
    <property type="entry name" value="EamA"/>
    <property type="match status" value="2"/>
</dbReference>
<evidence type="ECO:0000256" key="6">
    <source>
        <dbReference type="SAM" id="Phobius"/>
    </source>
</evidence>
<feature type="domain" description="EamA" evidence="7">
    <location>
        <begin position="147"/>
        <end position="274"/>
    </location>
</feature>
<evidence type="ECO:0000313" key="8">
    <source>
        <dbReference type="EMBL" id="KPL56056.1"/>
    </source>
</evidence>
<feature type="transmembrane region" description="Helical" evidence="6">
    <location>
        <begin position="119"/>
        <end position="139"/>
    </location>
</feature>
<dbReference type="GO" id="GO:0016020">
    <property type="term" value="C:membrane"/>
    <property type="evidence" value="ECO:0007669"/>
    <property type="project" value="UniProtKB-SubCell"/>
</dbReference>
<dbReference type="InterPro" id="IPR000620">
    <property type="entry name" value="EamA_dom"/>
</dbReference>
<evidence type="ECO:0000259" key="7">
    <source>
        <dbReference type="Pfam" id="PF00892"/>
    </source>
</evidence>
<feature type="transmembrane region" description="Helical" evidence="6">
    <location>
        <begin position="93"/>
        <end position="112"/>
    </location>
</feature>
<dbReference type="InterPro" id="IPR037185">
    <property type="entry name" value="EmrE-like"/>
</dbReference>
<evidence type="ECO:0000256" key="2">
    <source>
        <dbReference type="ARBA" id="ARBA00009853"/>
    </source>
</evidence>
<organism evidence="8 9">
    <name type="scientific">Prosthecodimorpha hirschii</name>
    <dbReference type="NCBI Taxonomy" id="665126"/>
    <lineage>
        <taxon>Bacteria</taxon>
        <taxon>Pseudomonadati</taxon>
        <taxon>Pseudomonadota</taxon>
        <taxon>Alphaproteobacteria</taxon>
        <taxon>Hyphomicrobiales</taxon>
        <taxon>Ancalomicrobiaceae</taxon>
        <taxon>Prosthecodimorpha</taxon>
    </lineage>
</organism>
<dbReference type="PANTHER" id="PTHR22911:SF6">
    <property type="entry name" value="SOLUTE CARRIER FAMILY 35 MEMBER G1"/>
    <property type="match status" value="1"/>
</dbReference>
<feature type="transmembrane region" description="Helical" evidence="6">
    <location>
        <begin position="67"/>
        <end position="87"/>
    </location>
</feature>